<sequence length="80" mass="8832">MKVLILSIALLASCPAWAHQCPGQIATLDRLLAQNPPTDKTLEAQVRELRNQGKQAHDKGQHEQAVSLLQQALDLLQRAE</sequence>
<proteinExistence type="predicted"/>
<feature type="signal peptide" evidence="1">
    <location>
        <begin position="1"/>
        <end position="18"/>
    </location>
</feature>
<keyword evidence="1" id="KW-0732">Signal</keyword>
<keyword evidence="3" id="KW-1185">Reference proteome</keyword>
<feature type="chain" id="PRO_5010198297" description="Tetratricopeptide repeat protein" evidence="1">
    <location>
        <begin position="19"/>
        <end position="80"/>
    </location>
</feature>
<organism evidence="2 3">
    <name type="scientific">Atopomonas hussainii</name>
    <dbReference type="NCBI Taxonomy" id="1429083"/>
    <lineage>
        <taxon>Bacteria</taxon>
        <taxon>Pseudomonadati</taxon>
        <taxon>Pseudomonadota</taxon>
        <taxon>Gammaproteobacteria</taxon>
        <taxon>Pseudomonadales</taxon>
        <taxon>Pseudomonadaceae</taxon>
        <taxon>Atopomonas</taxon>
    </lineage>
</organism>
<dbReference type="AlphaFoldDB" id="A0A1H7GUF6"/>
<evidence type="ECO:0000313" key="2">
    <source>
        <dbReference type="EMBL" id="SEK41786.1"/>
    </source>
</evidence>
<dbReference type="Proteomes" id="UP000185766">
    <property type="component" value="Unassembled WGS sequence"/>
</dbReference>
<evidence type="ECO:0008006" key="4">
    <source>
        <dbReference type="Google" id="ProtNLM"/>
    </source>
</evidence>
<protein>
    <recommendedName>
        <fullName evidence="4">Tetratricopeptide repeat protein</fullName>
    </recommendedName>
</protein>
<evidence type="ECO:0000313" key="3">
    <source>
        <dbReference type="Proteomes" id="UP000185766"/>
    </source>
</evidence>
<evidence type="ECO:0000256" key="1">
    <source>
        <dbReference type="SAM" id="SignalP"/>
    </source>
</evidence>
<dbReference type="EMBL" id="FOAS01000002">
    <property type="protein sequence ID" value="SEK41786.1"/>
    <property type="molecule type" value="Genomic_DNA"/>
</dbReference>
<gene>
    <name evidence="2" type="ORF">SAMN05216214_102192</name>
</gene>
<accession>A0A1H7GUF6</accession>
<reference evidence="2 3" key="1">
    <citation type="submission" date="2016-10" db="EMBL/GenBank/DDBJ databases">
        <authorList>
            <person name="de Groot N.N."/>
        </authorList>
    </citation>
    <scope>NUCLEOTIDE SEQUENCE [LARGE SCALE GENOMIC DNA]</scope>
    <source>
        <strain evidence="2 3">JCM 19513</strain>
    </source>
</reference>
<dbReference type="STRING" id="1429083.GCA_001885685_01433"/>
<name>A0A1H7GUF6_9GAMM</name>
<dbReference type="RefSeq" id="WP_071873500.1">
    <property type="nucleotide sequence ID" value="NZ_FOAS01000002.1"/>
</dbReference>